<dbReference type="InterPro" id="IPR002885">
    <property type="entry name" value="PPR_rpt"/>
</dbReference>
<name>A0A2I0A4T9_9ASPA</name>
<feature type="repeat" description="PPR" evidence="3">
    <location>
        <begin position="183"/>
        <end position="217"/>
    </location>
</feature>
<sequence>MRFSEENIALLLRHASSMREVQQGQALLTKSNLATRSPSLFSKLLSLSALSSWGSLAHARSLFNSSSLLLESPFAHTVMLRAYCASIFPTEALLLYNSMCRRSIPIDKCTIPVVLKALGRAATVVSDGPAALYALKGSEVHCRALHLGLIEDGYVQNALIGMYSRCGRLESARMVFDGMSMKDSISWNTMFIAYDRLGDIESADRLLRLMPDKNVSLWNSIITRHVRLGDVEAARRVFDAMPLKDAISWNSLISGYVRVKDYKSALMIFKDMLAAEVLPTQLTIISVLSACAETGSFELGREIHEFLKGKEIEIEGFVGNALLNMYSKCGSLELAGQLFDMMRMKHVSCWNSMIVALAVHGHSEDALELFSSLEKASVKPNRVTFLGALIACSHKGLVDEGKALFYRMINDYRIEADIKHYGCMVDIFSRCGLLEEAYQMIKEMPLKANSLLWKTLLSACRVHRSIELAEVAFREIVKLENPDDGDYVLMSNIYAEAGRWEDVEHLRAGMIGCCIMKQPGVAQVELD</sequence>
<dbReference type="EMBL" id="KZ452023">
    <property type="protein sequence ID" value="PKA50566.1"/>
    <property type="molecule type" value="Genomic_DNA"/>
</dbReference>
<feature type="repeat" description="PPR" evidence="3">
    <location>
        <begin position="346"/>
        <end position="380"/>
    </location>
</feature>
<dbReference type="PANTHER" id="PTHR47926">
    <property type="entry name" value="PENTATRICOPEPTIDE REPEAT-CONTAINING PROTEIN"/>
    <property type="match status" value="1"/>
</dbReference>
<dbReference type="PROSITE" id="PS51375">
    <property type="entry name" value="PPR"/>
    <property type="match status" value="4"/>
</dbReference>
<dbReference type="EC" id="3.6.1.-" evidence="4"/>
<keyword evidence="4" id="KW-0378">Hydrolase</keyword>
<dbReference type="OrthoDB" id="185373at2759"/>
<organism evidence="4 5">
    <name type="scientific">Apostasia shenzhenica</name>
    <dbReference type="NCBI Taxonomy" id="1088818"/>
    <lineage>
        <taxon>Eukaryota</taxon>
        <taxon>Viridiplantae</taxon>
        <taxon>Streptophyta</taxon>
        <taxon>Embryophyta</taxon>
        <taxon>Tracheophyta</taxon>
        <taxon>Spermatophyta</taxon>
        <taxon>Magnoliopsida</taxon>
        <taxon>Liliopsida</taxon>
        <taxon>Asparagales</taxon>
        <taxon>Orchidaceae</taxon>
        <taxon>Apostasioideae</taxon>
        <taxon>Apostasia</taxon>
    </lineage>
</organism>
<evidence type="ECO:0000256" key="2">
    <source>
        <dbReference type="ARBA" id="ARBA00022737"/>
    </source>
</evidence>
<dbReference type="Pfam" id="PF01535">
    <property type="entry name" value="PPR"/>
    <property type="match status" value="7"/>
</dbReference>
<dbReference type="InterPro" id="IPR046848">
    <property type="entry name" value="E_motif"/>
</dbReference>
<evidence type="ECO:0000256" key="3">
    <source>
        <dbReference type="PROSITE-ProRule" id="PRU00708"/>
    </source>
</evidence>
<dbReference type="SUPFAM" id="SSF48452">
    <property type="entry name" value="TPR-like"/>
    <property type="match status" value="1"/>
</dbReference>
<dbReference type="GO" id="GO:0003723">
    <property type="term" value="F:RNA binding"/>
    <property type="evidence" value="ECO:0007669"/>
    <property type="project" value="InterPro"/>
</dbReference>
<dbReference type="GO" id="GO:0016787">
    <property type="term" value="F:hydrolase activity"/>
    <property type="evidence" value="ECO:0007669"/>
    <property type="project" value="UniProtKB-KW"/>
</dbReference>
<evidence type="ECO:0000256" key="1">
    <source>
        <dbReference type="ARBA" id="ARBA00006643"/>
    </source>
</evidence>
<proteinExistence type="inferred from homology"/>
<dbReference type="InterPro" id="IPR046960">
    <property type="entry name" value="PPR_At4g14850-like_plant"/>
</dbReference>
<gene>
    <name evidence="4" type="ORF">AXF42_Ash013781</name>
</gene>
<reference evidence="4 5" key="1">
    <citation type="journal article" date="2017" name="Nature">
        <title>The Apostasia genome and the evolution of orchids.</title>
        <authorList>
            <person name="Zhang G.Q."/>
            <person name="Liu K.W."/>
            <person name="Li Z."/>
            <person name="Lohaus R."/>
            <person name="Hsiao Y.Y."/>
            <person name="Niu S.C."/>
            <person name="Wang J.Y."/>
            <person name="Lin Y.C."/>
            <person name="Xu Q."/>
            <person name="Chen L.J."/>
            <person name="Yoshida K."/>
            <person name="Fujiwara S."/>
            <person name="Wang Z.W."/>
            <person name="Zhang Y.Q."/>
            <person name="Mitsuda N."/>
            <person name="Wang M."/>
            <person name="Liu G.H."/>
            <person name="Pecoraro L."/>
            <person name="Huang H.X."/>
            <person name="Xiao X.J."/>
            <person name="Lin M."/>
            <person name="Wu X.Y."/>
            <person name="Wu W.L."/>
            <person name="Chen Y.Y."/>
            <person name="Chang S.B."/>
            <person name="Sakamoto S."/>
            <person name="Ohme-Takagi M."/>
            <person name="Yagi M."/>
            <person name="Zeng S.J."/>
            <person name="Shen C.Y."/>
            <person name="Yeh C.M."/>
            <person name="Luo Y.B."/>
            <person name="Tsai W.C."/>
            <person name="Van de Peer Y."/>
            <person name="Liu Z.J."/>
        </authorList>
    </citation>
    <scope>NUCLEOTIDE SEQUENCE [LARGE SCALE GENOMIC DNA]</scope>
    <source>
        <strain evidence="5">cv. Shenzhen</strain>
        <tissue evidence="4">Stem</tissue>
    </source>
</reference>
<dbReference type="AlphaFoldDB" id="A0A2I0A4T9"/>
<feature type="repeat" description="PPR" evidence="3">
    <location>
        <begin position="245"/>
        <end position="279"/>
    </location>
</feature>
<dbReference type="Gene3D" id="1.25.40.10">
    <property type="entry name" value="Tetratricopeptide repeat domain"/>
    <property type="match status" value="4"/>
</dbReference>
<dbReference type="InterPro" id="IPR011990">
    <property type="entry name" value="TPR-like_helical_dom_sf"/>
</dbReference>
<dbReference type="Pfam" id="PF20431">
    <property type="entry name" value="E_motif"/>
    <property type="match status" value="1"/>
</dbReference>
<dbReference type="GO" id="GO:0009451">
    <property type="term" value="P:RNA modification"/>
    <property type="evidence" value="ECO:0007669"/>
    <property type="project" value="InterPro"/>
</dbReference>
<keyword evidence="2" id="KW-0677">Repeat</keyword>
<dbReference type="FunFam" id="1.25.40.10:FF:000333">
    <property type="entry name" value="Pentatricopeptide repeat-containing protein"/>
    <property type="match status" value="1"/>
</dbReference>
<dbReference type="Pfam" id="PF13041">
    <property type="entry name" value="PPR_2"/>
    <property type="match status" value="2"/>
</dbReference>
<dbReference type="PANTHER" id="PTHR47926:SF344">
    <property type="entry name" value="OS07G0636900 PROTEIN"/>
    <property type="match status" value="1"/>
</dbReference>
<dbReference type="FunFam" id="1.25.40.10:FF:000184">
    <property type="entry name" value="Pentatricopeptide repeat-containing protein, chloroplastic"/>
    <property type="match status" value="1"/>
</dbReference>
<comment type="similarity">
    <text evidence="1">Belongs to the PPR family. PCMP-H subfamily.</text>
</comment>
<feature type="repeat" description="PPR" evidence="3">
    <location>
        <begin position="417"/>
        <end position="451"/>
    </location>
</feature>
<accession>A0A2I0A4T9</accession>
<keyword evidence="5" id="KW-1185">Reference proteome</keyword>
<evidence type="ECO:0000313" key="5">
    <source>
        <dbReference type="Proteomes" id="UP000236161"/>
    </source>
</evidence>
<dbReference type="Proteomes" id="UP000236161">
    <property type="component" value="Unassembled WGS sequence"/>
</dbReference>
<evidence type="ECO:0000313" key="4">
    <source>
        <dbReference type="EMBL" id="PKA50566.1"/>
    </source>
</evidence>
<dbReference type="NCBIfam" id="TIGR00756">
    <property type="entry name" value="PPR"/>
    <property type="match status" value="5"/>
</dbReference>
<protein>
    <submittedName>
        <fullName evidence="4">Pentatricopeptide repeat-containing protein</fullName>
        <ecNumber evidence="4">3.6.1.-</ecNumber>
    </submittedName>
</protein>